<dbReference type="EMBL" id="LDZY01000001">
    <property type="protein sequence ID" value="KLU67909.1"/>
    <property type="molecule type" value="Genomic_DNA"/>
</dbReference>
<organism evidence="3 4">
    <name type="scientific">Desulfosporosinus acididurans</name>
    <dbReference type="NCBI Taxonomy" id="476652"/>
    <lineage>
        <taxon>Bacteria</taxon>
        <taxon>Bacillati</taxon>
        <taxon>Bacillota</taxon>
        <taxon>Clostridia</taxon>
        <taxon>Eubacteriales</taxon>
        <taxon>Desulfitobacteriaceae</taxon>
        <taxon>Desulfosporosinus</taxon>
    </lineage>
</organism>
<feature type="domain" description="DUF3846" evidence="2">
    <location>
        <begin position="28"/>
        <end position="121"/>
    </location>
</feature>
<dbReference type="PATRIC" id="fig|476652.3.peg.316"/>
<dbReference type="AlphaFoldDB" id="A0A0J1FWZ7"/>
<keyword evidence="4" id="KW-1185">Reference proteome</keyword>
<evidence type="ECO:0000313" key="3">
    <source>
        <dbReference type="EMBL" id="KLU67909.1"/>
    </source>
</evidence>
<gene>
    <name evidence="3" type="ORF">DEAC_c03170</name>
</gene>
<keyword evidence="1" id="KW-0472">Membrane</keyword>
<accession>A0A0J1FWZ7</accession>
<evidence type="ECO:0000313" key="4">
    <source>
        <dbReference type="Proteomes" id="UP000036356"/>
    </source>
</evidence>
<comment type="caution">
    <text evidence="3">The sequence shown here is derived from an EMBL/GenBank/DDBJ whole genome shotgun (WGS) entry which is preliminary data.</text>
</comment>
<protein>
    <recommendedName>
        <fullName evidence="2">DUF3846 domain-containing protein</fullName>
    </recommendedName>
</protein>
<evidence type="ECO:0000259" key="2">
    <source>
        <dbReference type="Pfam" id="PF12957"/>
    </source>
</evidence>
<keyword evidence="1" id="KW-1133">Transmembrane helix</keyword>
<dbReference type="InterPro" id="IPR024559">
    <property type="entry name" value="DUF3846"/>
</dbReference>
<sequence length="128" mass="14699">MKINLYWIYYLFAVLLKSLNKYGGVLGMRVLVRVPMNQPLQLKDIEGTFEDFQELVGDLLEIVPLTDDIVCLCNDEAEMLGLKKNFYDDRHGWVFGSCVFTATKNREFASLSDKQIGYISEYIGFPVV</sequence>
<proteinExistence type="predicted"/>
<dbReference type="Proteomes" id="UP000036356">
    <property type="component" value="Unassembled WGS sequence"/>
</dbReference>
<reference evidence="3 4" key="1">
    <citation type="submission" date="2015-06" db="EMBL/GenBank/DDBJ databases">
        <title>Draft genome of the moderately acidophilic sulfate reducer Candidatus Desulfosporosinus acididurans strain M1.</title>
        <authorList>
            <person name="Poehlein A."/>
            <person name="Petzsch P."/>
            <person name="Johnson B.D."/>
            <person name="Schloemann M."/>
            <person name="Daniel R."/>
            <person name="Muehling M."/>
        </authorList>
    </citation>
    <scope>NUCLEOTIDE SEQUENCE [LARGE SCALE GENOMIC DNA]</scope>
    <source>
        <strain evidence="3 4">M1</strain>
    </source>
</reference>
<name>A0A0J1FWZ7_9FIRM</name>
<evidence type="ECO:0000256" key="1">
    <source>
        <dbReference type="SAM" id="Phobius"/>
    </source>
</evidence>
<keyword evidence="1" id="KW-0812">Transmembrane</keyword>
<feature type="transmembrane region" description="Helical" evidence="1">
    <location>
        <begin position="6"/>
        <end position="32"/>
    </location>
</feature>
<dbReference type="Pfam" id="PF12957">
    <property type="entry name" value="DUF3846"/>
    <property type="match status" value="1"/>
</dbReference>